<comment type="similarity">
    <text evidence="1">Belongs to the TPD52 family.</text>
</comment>
<evidence type="ECO:0008006" key="6">
    <source>
        <dbReference type="Google" id="ProtNLM"/>
    </source>
</evidence>
<evidence type="ECO:0000313" key="4">
    <source>
        <dbReference type="EMBL" id="KAK7467784.1"/>
    </source>
</evidence>
<evidence type="ECO:0000256" key="2">
    <source>
        <dbReference type="ARBA" id="ARBA00023054"/>
    </source>
</evidence>
<organism evidence="4 5">
    <name type="scientific">Batillaria attramentaria</name>
    <dbReference type="NCBI Taxonomy" id="370345"/>
    <lineage>
        <taxon>Eukaryota</taxon>
        <taxon>Metazoa</taxon>
        <taxon>Spiralia</taxon>
        <taxon>Lophotrochozoa</taxon>
        <taxon>Mollusca</taxon>
        <taxon>Gastropoda</taxon>
        <taxon>Caenogastropoda</taxon>
        <taxon>Sorbeoconcha</taxon>
        <taxon>Cerithioidea</taxon>
        <taxon>Batillariidae</taxon>
        <taxon>Batillaria</taxon>
    </lineage>
</organism>
<proteinExistence type="inferred from homology"/>
<keyword evidence="2" id="KW-0175">Coiled coil</keyword>
<keyword evidence="5" id="KW-1185">Reference proteome</keyword>
<feature type="compositionally biased region" description="Polar residues" evidence="3">
    <location>
        <begin position="58"/>
        <end position="70"/>
    </location>
</feature>
<dbReference type="Proteomes" id="UP001519460">
    <property type="component" value="Unassembled WGS sequence"/>
</dbReference>
<evidence type="ECO:0000313" key="5">
    <source>
        <dbReference type="Proteomes" id="UP001519460"/>
    </source>
</evidence>
<feature type="region of interest" description="Disordered" evidence="3">
    <location>
        <begin position="37"/>
        <end position="87"/>
    </location>
</feature>
<protein>
    <recommendedName>
        <fullName evidence="6">Tumor protein D52</fullName>
    </recommendedName>
</protein>
<dbReference type="Pfam" id="PF04201">
    <property type="entry name" value="TPD52"/>
    <property type="match status" value="1"/>
</dbReference>
<dbReference type="EMBL" id="JACVVK020000539">
    <property type="protein sequence ID" value="KAK7467784.1"/>
    <property type="molecule type" value="Genomic_DNA"/>
</dbReference>
<sequence>MNTNKGVNSERDRENDPVDLAELVTTANHKRYLQLVHTGSLSDDEEHHVKDTDDASYDNLSSPTSPTFDDSASAGEMPELSADPVERERQMNEWKEELEKVEGEITMLRQVLGSKVRRATELKRNLGITPFKEFKQDLQSGLQTIKDSSTYQKTSAVVKTASEKTTTALSTVGAAVTRKIGDIKNSQTFKSMEERVETAYANVKTSRSIEGLKEKLLFMCVSYDGCTFLKQFESWQFVPFFTPVGVFLFLKPAVSHSVWYMMSCVVHDVVCGT</sequence>
<gene>
    <name evidence="4" type="ORF">BaRGS_00036972</name>
</gene>
<evidence type="ECO:0000256" key="3">
    <source>
        <dbReference type="SAM" id="MobiDB-lite"/>
    </source>
</evidence>
<dbReference type="PANTHER" id="PTHR19307">
    <property type="entry name" value="TUMOR PROTEIN D52"/>
    <property type="match status" value="1"/>
</dbReference>
<reference evidence="4 5" key="1">
    <citation type="journal article" date="2023" name="Sci. Data">
        <title>Genome assembly of the Korean intertidal mud-creeper Batillaria attramentaria.</title>
        <authorList>
            <person name="Patra A.K."/>
            <person name="Ho P.T."/>
            <person name="Jun S."/>
            <person name="Lee S.J."/>
            <person name="Kim Y."/>
            <person name="Won Y.J."/>
        </authorList>
    </citation>
    <scope>NUCLEOTIDE SEQUENCE [LARGE SCALE GENOMIC DNA]</scope>
    <source>
        <strain evidence="4">Wonlab-2016</strain>
    </source>
</reference>
<evidence type="ECO:0000256" key="1">
    <source>
        <dbReference type="ARBA" id="ARBA00005702"/>
    </source>
</evidence>
<comment type="caution">
    <text evidence="4">The sequence shown here is derived from an EMBL/GenBank/DDBJ whole genome shotgun (WGS) entry which is preliminary data.</text>
</comment>
<name>A0ABD0JA75_9CAEN</name>
<accession>A0ABD0JA75</accession>
<dbReference type="AlphaFoldDB" id="A0ABD0JA75"/>
<dbReference type="PANTHER" id="PTHR19307:SF14">
    <property type="entry name" value="TUMOR PROTEIN D52"/>
    <property type="match status" value="1"/>
</dbReference>
<dbReference type="InterPro" id="IPR007327">
    <property type="entry name" value="TPD52"/>
</dbReference>